<feature type="domain" description="Peptidase S54 rhomboid" evidence="7">
    <location>
        <begin position="52"/>
        <end position="186"/>
    </location>
</feature>
<keyword evidence="4 5" id="KW-0472">Membrane</keyword>
<proteinExistence type="predicted"/>
<dbReference type="Proteomes" id="UP000007648">
    <property type="component" value="Unassembled WGS sequence"/>
</dbReference>
<evidence type="ECO:0000256" key="2">
    <source>
        <dbReference type="ARBA" id="ARBA00022692"/>
    </source>
</evidence>
<dbReference type="Pfam" id="PF00627">
    <property type="entry name" value="UBA"/>
    <property type="match status" value="1"/>
</dbReference>
<protein>
    <submittedName>
        <fullName evidence="8">Rhomboid domain containing 3</fullName>
    </submittedName>
</protein>
<dbReference type="GO" id="GO:0004252">
    <property type="term" value="F:serine-type endopeptidase activity"/>
    <property type="evidence" value="ECO:0007669"/>
    <property type="project" value="InterPro"/>
</dbReference>
<dbReference type="FunCoup" id="G3VKZ7">
    <property type="interactions" value="526"/>
</dbReference>
<dbReference type="InterPro" id="IPR035952">
    <property type="entry name" value="Rhomboid-like_sf"/>
</dbReference>
<evidence type="ECO:0000259" key="6">
    <source>
        <dbReference type="Pfam" id="PF00627"/>
    </source>
</evidence>
<reference evidence="8 9" key="1">
    <citation type="journal article" date="2011" name="Proc. Natl. Acad. Sci. U.S.A.">
        <title>Genetic diversity and population structure of the endangered marsupial Sarcophilus harrisii (Tasmanian devil).</title>
        <authorList>
            <person name="Miller W."/>
            <person name="Hayes V.M."/>
            <person name="Ratan A."/>
            <person name="Petersen D.C."/>
            <person name="Wittekindt N.E."/>
            <person name="Miller J."/>
            <person name="Walenz B."/>
            <person name="Knight J."/>
            <person name="Qi J."/>
            <person name="Zhao F."/>
            <person name="Wang Q."/>
            <person name="Bedoya-Reina O.C."/>
            <person name="Katiyar N."/>
            <person name="Tomsho L.P."/>
            <person name="Kasson L.M."/>
            <person name="Hardie R.A."/>
            <person name="Woodbridge P."/>
            <person name="Tindall E.A."/>
            <person name="Bertelsen M.F."/>
            <person name="Dixon D."/>
            <person name="Pyecroft S."/>
            <person name="Helgen K.M."/>
            <person name="Lesk A.M."/>
            <person name="Pringle T.H."/>
            <person name="Patterson N."/>
            <person name="Zhang Y."/>
            <person name="Kreiss A."/>
            <person name="Woods G.M."/>
            <person name="Jones M.E."/>
            <person name="Schuster S.C."/>
        </authorList>
    </citation>
    <scope>NUCLEOTIDE SEQUENCE [LARGE SCALE GENOMIC DNA]</scope>
</reference>
<dbReference type="GeneTree" id="ENSGT00390000013711"/>
<sequence length="433" mass="46500">MAAGRERRVPVIQMVRGLPLASSLLLLLLCCLWVLGAGPSLALDLDLLLGHWQVYRLLTFPLGHTALPALLLSLLLFPTLGWYQESQLGTVRYIHASALGALATGLLYLLLAGLGVPGSGSRGCGYTPIHLALLAAQHRSRTRLPGGVIPPLLLLALMHLVSSEPPFVLQLCGLLTGLAYSAGLFRRLELSERRLQTLQKAGLCRALEGSCLLCFIPAPGSLLELPVVHPAGLRHSDPGPLGNWVPGLWPSPPDSAPLAPGLGTGPSLFGGPIFEGSPSWDAPSLPLESPLWSRGDPGNDELLQAAIQASLQDEPPRAAEELRLSKSSVSSLRLQQLERMGFSMEQAVVALAATGRVEGAVSLLVEGQIWRCRLCWRSWEHQRGALRKACAPQKHPTLFGSNSDAAESLGRRTWVRIPALPLTRDLGPWFPTL</sequence>
<comment type="subcellular location">
    <subcellularLocation>
        <location evidence="1">Membrane</location>
        <topology evidence="1">Multi-pass membrane protein</topology>
    </subcellularLocation>
</comment>
<dbReference type="Pfam" id="PF01694">
    <property type="entry name" value="Rhomboid"/>
    <property type="match status" value="1"/>
</dbReference>
<reference evidence="8" key="3">
    <citation type="submission" date="2025-09" db="UniProtKB">
        <authorList>
            <consortium name="Ensembl"/>
        </authorList>
    </citation>
    <scope>IDENTIFICATION</scope>
</reference>
<organism evidence="8 9">
    <name type="scientific">Sarcophilus harrisii</name>
    <name type="common">Tasmanian devil</name>
    <name type="synonym">Sarcophilus laniarius</name>
    <dbReference type="NCBI Taxonomy" id="9305"/>
    <lineage>
        <taxon>Eukaryota</taxon>
        <taxon>Metazoa</taxon>
        <taxon>Chordata</taxon>
        <taxon>Craniata</taxon>
        <taxon>Vertebrata</taxon>
        <taxon>Euteleostomi</taxon>
        <taxon>Mammalia</taxon>
        <taxon>Metatheria</taxon>
        <taxon>Dasyuromorphia</taxon>
        <taxon>Dasyuridae</taxon>
        <taxon>Sarcophilus</taxon>
    </lineage>
</organism>
<dbReference type="Gene3D" id="1.20.1540.10">
    <property type="entry name" value="Rhomboid-like"/>
    <property type="match status" value="1"/>
</dbReference>
<dbReference type="Ensembl" id="ENSSHAT00000003891.2">
    <property type="protein sequence ID" value="ENSSHAP00000003852.2"/>
    <property type="gene ID" value="ENSSHAG00000020603.1"/>
</dbReference>
<dbReference type="InterPro" id="IPR022764">
    <property type="entry name" value="Peptidase_S54_rhomboid_dom"/>
</dbReference>
<evidence type="ECO:0000259" key="7">
    <source>
        <dbReference type="Pfam" id="PF01694"/>
    </source>
</evidence>
<dbReference type="Gene3D" id="1.10.8.10">
    <property type="entry name" value="DNA helicase RuvA subunit, C-terminal domain"/>
    <property type="match status" value="1"/>
</dbReference>
<keyword evidence="3 5" id="KW-1133">Transmembrane helix</keyword>
<keyword evidence="2 5" id="KW-0812">Transmembrane</keyword>
<dbReference type="HOGENOM" id="CLU_097760_0_0_1"/>
<evidence type="ECO:0000256" key="4">
    <source>
        <dbReference type="ARBA" id="ARBA00023136"/>
    </source>
</evidence>
<dbReference type="SUPFAM" id="SSF46934">
    <property type="entry name" value="UBA-like"/>
    <property type="match status" value="1"/>
</dbReference>
<evidence type="ECO:0000256" key="1">
    <source>
        <dbReference type="ARBA" id="ARBA00004141"/>
    </source>
</evidence>
<evidence type="ECO:0000313" key="9">
    <source>
        <dbReference type="Proteomes" id="UP000007648"/>
    </source>
</evidence>
<dbReference type="STRING" id="9305.ENSSHAP00000003852"/>
<name>G3VKZ7_SARHA</name>
<dbReference type="SUPFAM" id="SSF144091">
    <property type="entry name" value="Rhomboid-like"/>
    <property type="match status" value="1"/>
</dbReference>
<dbReference type="InterPro" id="IPR003903">
    <property type="entry name" value="UIM_dom"/>
</dbReference>
<accession>G3VKZ7</accession>
<dbReference type="AlphaFoldDB" id="G3VKZ7"/>
<dbReference type="InParanoid" id="G3VKZ7"/>
<dbReference type="GO" id="GO:0016020">
    <property type="term" value="C:membrane"/>
    <property type="evidence" value="ECO:0007669"/>
    <property type="project" value="UniProtKB-SubCell"/>
</dbReference>
<dbReference type="PANTHER" id="PTHR43066">
    <property type="entry name" value="RHOMBOID-RELATED PROTEIN"/>
    <property type="match status" value="1"/>
</dbReference>
<feature type="transmembrane region" description="Helical" evidence="5">
    <location>
        <begin position="66"/>
        <end position="83"/>
    </location>
</feature>
<gene>
    <name evidence="8" type="primary">RHBDD3</name>
</gene>
<evidence type="ECO:0000313" key="8">
    <source>
        <dbReference type="Ensembl" id="ENSSHAP00000003852.2"/>
    </source>
</evidence>
<evidence type="ECO:0000256" key="5">
    <source>
        <dbReference type="SAM" id="Phobius"/>
    </source>
</evidence>
<dbReference type="eggNOG" id="KOG2632">
    <property type="taxonomic scope" value="Eukaryota"/>
</dbReference>
<keyword evidence="9" id="KW-1185">Reference proteome</keyword>
<dbReference type="InterPro" id="IPR009060">
    <property type="entry name" value="UBA-like_sf"/>
</dbReference>
<dbReference type="InterPro" id="IPR015940">
    <property type="entry name" value="UBA"/>
</dbReference>
<feature type="domain" description="UBA" evidence="6">
    <location>
        <begin position="331"/>
        <end position="364"/>
    </location>
</feature>
<reference evidence="8" key="2">
    <citation type="submission" date="2025-08" db="UniProtKB">
        <authorList>
            <consortium name="Ensembl"/>
        </authorList>
    </citation>
    <scope>IDENTIFICATION</scope>
</reference>
<feature type="transmembrane region" description="Helical" evidence="5">
    <location>
        <begin position="95"/>
        <end position="114"/>
    </location>
</feature>
<dbReference type="PROSITE" id="PS50330">
    <property type="entry name" value="UIM"/>
    <property type="match status" value="1"/>
</dbReference>
<evidence type="ECO:0000256" key="3">
    <source>
        <dbReference type="ARBA" id="ARBA00022989"/>
    </source>
</evidence>
<dbReference type="PANTHER" id="PTHR43066:SF16">
    <property type="entry name" value="RHOMBOID DOMAIN-CONTAINING PROTEIN 3"/>
    <property type="match status" value="1"/>
</dbReference>